<evidence type="ECO:0000256" key="1">
    <source>
        <dbReference type="SAM" id="MobiDB-lite"/>
    </source>
</evidence>
<gene>
    <name evidence="2" type="ORF">M427DRAFT_60274</name>
</gene>
<protein>
    <submittedName>
        <fullName evidence="2">Uncharacterized protein</fullName>
    </submittedName>
</protein>
<accession>A0A139A5C7</accession>
<dbReference type="EMBL" id="KQ965796">
    <property type="protein sequence ID" value="KXS11839.1"/>
    <property type="molecule type" value="Genomic_DNA"/>
</dbReference>
<keyword evidence="3" id="KW-1185">Reference proteome</keyword>
<proteinExistence type="predicted"/>
<feature type="region of interest" description="Disordered" evidence="1">
    <location>
        <begin position="47"/>
        <end position="67"/>
    </location>
</feature>
<feature type="compositionally biased region" description="Pro residues" evidence="1">
    <location>
        <begin position="47"/>
        <end position="64"/>
    </location>
</feature>
<evidence type="ECO:0000313" key="2">
    <source>
        <dbReference type="EMBL" id="KXS11839.1"/>
    </source>
</evidence>
<reference evidence="2 3" key="1">
    <citation type="journal article" date="2015" name="Genome Biol. Evol.">
        <title>Phylogenomic analyses indicate that early fungi evolved digesting cell walls of algal ancestors of land plants.</title>
        <authorList>
            <person name="Chang Y."/>
            <person name="Wang S."/>
            <person name="Sekimoto S."/>
            <person name="Aerts A.L."/>
            <person name="Choi C."/>
            <person name="Clum A."/>
            <person name="LaButti K.M."/>
            <person name="Lindquist E.A."/>
            <person name="Yee Ngan C."/>
            <person name="Ohm R.A."/>
            <person name="Salamov A.A."/>
            <person name="Grigoriev I.V."/>
            <person name="Spatafora J.W."/>
            <person name="Berbee M.L."/>
        </authorList>
    </citation>
    <scope>NUCLEOTIDE SEQUENCE [LARGE SCALE GENOMIC DNA]</scope>
    <source>
        <strain evidence="2 3">JEL478</strain>
    </source>
</reference>
<sequence length="172" mass="18270">MPRQVRNSTQRSFVFLPFVTYSAELLHAHSHVAAPSYLGMEPPFPPPYSTLPPPQPPPSYPQTPAPTSKVTAPLLPIAAPAVPDANRASHENLFAAELGRIADWDDDDEKAGAKCGSKGWCHCSGCCTKRGWKECCGACCVACGAIAELCAPVCAVLELCGQCLLLCTICVD</sequence>
<name>A0A139A5C7_GONPJ</name>
<evidence type="ECO:0000313" key="3">
    <source>
        <dbReference type="Proteomes" id="UP000070544"/>
    </source>
</evidence>
<dbReference type="Proteomes" id="UP000070544">
    <property type="component" value="Unassembled WGS sequence"/>
</dbReference>
<organism evidence="2 3">
    <name type="scientific">Gonapodya prolifera (strain JEL478)</name>
    <name type="common">Monoblepharis prolifera</name>
    <dbReference type="NCBI Taxonomy" id="1344416"/>
    <lineage>
        <taxon>Eukaryota</taxon>
        <taxon>Fungi</taxon>
        <taxon>Fungi incertae sedis</taxon>
        <taxon>Chytridiomycota</taxon>
        <taxon>Chytridiomycota incertae sedis</taxon>
        <taxon>Monoblepharidomycetes</taxon>
        <taxon>Monoblepharidales</taxon>
        <taxon>Gonapodyaceae</taxon>
        <taxon>Gonapodya</taxon>
    </lineage>
</organism>
<dbReference type="AlphaFoldDB" id="A0A139A5C7"/>